<dbReference type="InterPro" id="IPR016040">
    <property type="entry name" value="NAD(P)-bd_dom"/>
</dbReference>
<organism evidence="2 3">
    <name type="scientific">Algoriphagus iocasae</name>
    <dbReference type="NCBI Taxonomy" id="1836499"/>
    <lineage>
        <taxon>Bacteria</taxon>
        <taxon>Pseudomonadati</taxon>
        <taxon>Bacteroidota</taxon>
        <taxon>Cytophagia</taxon>
        <taxon>Cytophagales</taxon>
        <taxon>Cyclobacteriaceae</taxon>
        <taxon>Algoriphagus</taxon>
    </lineage>
</organism>
<keyword evidence="3" id="KW-1185">Reference proteome</keyword>
<dbReference type="RefSeq" id="WP_184496682.1">
    <property type="nucleotide sequence ID" value="NZ_JACIJO010000003.1"/>
</dbReference>
<feature type="domain" description="NAD(P)-binding" evidence="1">
    <location>
        <begin position="7"/>
        <end position="48"/>
    </location>
</feature>
<dbReference type="Gene3D" id="3.40.50.720">
    <property type="entry name" value="NAD(P)-binding Rossmann-like Domain"/>
    <property type="match status" value="1"/>
</dbReference>
<proteinExistence type="predicted"/>
<name>A0A841MTI7_9BACT</name>
<dbReference type="AlphaFoldDB" id="A0A841MTI7"/>
<reference evidence="2 3" key="1">
    <citation type="submission" date="2020-08" db="EMBL/GenBank/DDBJ databases">
        <title>Genomic Encyclopedia of Type Strains, Phase IV (KMG-IV): sequencing the most valuable type-strain genomes for metagenomic binning, comparative biology and taxonomic classification.</title>
        <authorList>
            <person name="Goeker M."/>
        </authorList>
    </citation>
    <scope>NUCLEOTIDE SEQUENCE [LARGE SCALE GENOMIC DNA]</scope>
    <source>
        <strain evidence="2 3">DSM 102044</strain>
    </source>
</reference>
<accession>A0A841MTI7</accession>
<evidence type="ECO:0000259" key="1">
    <source>
        <dbReference type="Pfam" id="PF16363"/>
    </source>
</evidence>
<evidence type="ECO:0000313" key="2">
    <source>
        <dbReference type="EMBL" id="MBB6327944.1"/>
    </source>
</evidence>
<dbReference type="Gene3D" id="3.90.25.10">
    <property type="entry name" value="UDP-galactose 4-epimerase, domain 1"/>
    <property type="match status" value="1"/>
</dbReference>
<dbReference type="Proteomes" id="UP000588604">
    <property type="component" value="Unassembled WGS sequence"/>
</dbReference>
<gene>
    <name evidence="2" type="ORF">FHS59_003587</name>
</gene>
<dbReference type="EMBL" id="JACIJO010000003">
    <property type="protein sequence ID" value="MBB6327944.1"/>
    <property type="molecule type" value="Genomic_DNA"/>
</dbReference>
<protein>
    <submittedName>
        <fullName evidence="2">GDP-D-mannose dehydratase</fullName>
    </submittedName>
</protein>
<evidence type="ECO:0000313" key="3">
    <source>
        <dbReference type="Proteomes" id="UP000588604"/>
    </source>
</evidence>
<sequence length="55" mass="6242">MNLESTLEKVDSSYFRPTEVELLLGDPIKSKTQLGWKPEYDLAGLVEDIMISNIN</sequence>
<dbReference type="Pfam" id="PF16363">
    <property type="entry name" value="GDP_Man_Dehyd"/>
    <property type="match status" value="1"/>
</dbReference>
<comment type="caution">
    <text evidence="2">The sequence shown here is derived from an EMBL/GenBank/DDBJ whole genome shotgun (WGS) entry which is preliminary data.</text>
</comment>